<dbReference type="EMBL" id="QKKZ01000007">
    <property type="protein sequence ID" value="KAB7512670.1"/>
    <property type="molecule type" value="Genomic_DNA"/>
</dbReference>
<dbReference type="InterPro" id="IPR006683">
    <property type="entry name" value="Thioestr_dom"/>
</dbReference>
<keyword evidence="2" id="KW-0378">Hydrolase</keyword>
<evidence type="ECO:0000259" key="3">
    <source>
        <dbReference type="Pfam" id="PF03061"/>
    </source>
</evidence>
<dbReference type="EMBL" id="QMDY01000007">
    <property type="protein sequence ID" value="KAB7515504.1"/>
    <property type="molecule type" value="Genomic_DNA"/>
</dbReference>
<accession>A0A5N5U2A5</accession>
<keyword evidence="9" id="KW-1185">Reference proteome</keyword>
<dbReference type="Gene3D" id="3.10.129.10">
    <property type="entry name" value="Hotdog Thioesterase"/>
    <property type="match status" value="1"/>
</dbReference>
<evidence type="ECO:0000313" key="5">
    <source>
        <dbReference type="EMBL" id="KAB7515504.1"/>
    </source>
</evidence>
<protein>
    <submittedName>
        <fullName evidence="4">Hotdog fold thioesterase</fullName>
    </submittedName>
</protein>
<evidence type="ECO:0000256" key="1">
    <source>
        <dbReference type="ARBA" id="ARBA00008324"/>
    </source>
</evidence>
<evidence type="ECO:0000313" key="8">
    <source>
        <dbReference type="Proteomes" id="UP000326302"/>
    </source>
</evidence>
<dbReference type="PANTHER" id="PTHR21660:SF1">
    <property type="entry name" value="ACYL-COENZYME A THIOESTERASE 13"/>
    <property type="match status" value="1"/>
</dbReference>
<dbReference type="Proteomes" id="UP000326207">
    <property type="component" value="Unassembled WGS sequence"/>
</dbReference>
<dbReference type="EMBL" id="QJOW01000001">
    <property type="protein sequence ID" value="KAB7518595.1"/>
    <property type="molecule type" value="Genomic_DNA"/>
</dbReference>
<dbReference type="Pfam" id="PF03061">
    <property type="entry name" value="4HBT"/>
    <property type="match status" value="1"/>
</dbReference>
<evidence type="ECO:0000313" key="4">
    <source>
        <dbReference type="EMBL" id="KAB7512670.1"/>
    </source>
</evidence>
<dbReference type="NCBIfam" id="TIGR00369">
    <property type="entry name" value="unchar_dom_1"/>
    <property type="match status" value="1"/>
</dbReference>
<name>A0A5N5U2A5_9EURY</name>
<dbReference type="InterPro" id="IPR029069">
    <property type="entry name" value="HotDog_dom_sf"/>
</dbReference>
<dbReference type="OrthoDB" id="202321at2157"/>
<dbReference type="SUPFAM" id="SSF54637">
    <property type="entry name" value="Thioesterase/thiol ester dehydrase-isomerase"/>
    <property type="match status" value="1"/>
</dbReference>
<dbReference type="RefSeq" id="WP_152119477.1">
    <property type="nucleotide sequence ID" value="NZ_QJOW01000001.1"/>
</dbReference>
<dbReference type="PANTHER" id="PTHR21660">
    <property type="entry name" value="THIOESTERASE SUPERFAMILY MEMBER-RELATED"/>
    <property type="match status" value="1"/>
</dbReference>
<comment type="similarity">
    <text evidence="1">Belongs to the thioesterase PaaI family.</text>
</comment>
<dbReference type="Proteomes" id="UP000326865">
    <property type="component" value="Unassembled WGS sequence"/>
</dbReference>
<evidence type="ECO:0000313" key="6">
    <source>
        <dbReference type="EMBL" id="KAB7518595.1"/>
    </source>
</evidence>
<reference evidence="7 8" key="1">
    <citation type="submission" date="2019-10" db="EMBL/GenBank/DDBJ databases">
        <title>Unraveling microbial dark matter from salterns through culturing: the case of the genus Halosegnis.</title>
        <authorList>
            <person name="Duran-Viseras A."/>
            <person name="Andrei A.-S."/>
            <person name="Vera-Gargallo B."/>
            <person name="Ghai R."/>
            <person name="Sanchez-Porro C."/>
            <person name="Ventosa A."/>
        </authorList>
    </citation>
    <scope>NUCLEOTIDE SEQUENCE [LARGE SCALE GENOMIC DNA]</scope>
    <source>
        <strain evidence="6 8">F17-44</strain>
        <strain evidence="4 9">F18-79</strain>
        <strain evidence="5 7">F19-13</strain>
    </source>
</reference>
<dbReference type="InterPro" id="IPR003736">
    <property type="entry name" value="PAAI_dom"/>
</dbReference>
<dbReference type="AlphaFoldDB" id="A0A5N5U2A5"/>
<sequence>MSTEGYEPLAAQLSDHGLLSWLDLSAVDIEQGRVVFELPFDEKFANIASGSVHGGVTATIIDTASGFALRTTFDDPTDVALTTTDLNTRYVRPATDDVRVEAEVVRAGSSMGVTECEVTTVHEGERKVVATGGTTYRLFRDAN</sequence>
<comment type="caution">
    <text evidence="4">The sequence shown here is derived from an EMBL/GenBank/DDBJ whole genome shotgun (WGS) entry which is preliminary data.</text>
</comment>
<dbReference type="InterPro" id="IPR039298">
    <property type="entry name" value="ACOT13"/>
</dbReference>
<feature type="domain" description="Thioesterase" evidence="3">
    <location>
        <begin position="50"/>
        <end position="122"/>
    </location>
</feature>
<dbReference type="GO" id="GO:0047617">
    <property type="term" value="F:fatty acyl-CoA hydrolase activity"/>
    <property type="evidence" value="ECO:0007669"/>
    <property type="project" value="InterPro"/>
</dbReference>
<evidence type="ECO:0000313" key="9">
    <source>
        <dbReference type="Proteomes" id="UP000326865"/>
    </source>
</evidence>
<dbReference type="Proteomes" id="UP000326302">
    <property type="component" value="Unassembled WGS sequence"/>
</dbReference>
<gene>
    <name evidence="4" type="ORF">DM867_12175</name>
    <name evidence="6" type="ORF">DMP03_04375</name>
    <name evidence="5" type="ORF">DP108_11080</name>
</gene>
<accession>A0A5N5UA77</accession>
<accession>A0A5N5UIR0</accession>
<proteinExistence type="inferred from homology"/>
<evidence type="ECO:0000256" key="2">
    <source>
        <dbReference type="ARBA" id="ARBA00022801"/>
    </source>
</evidence>
<dbReference type="CDD" id="cd03443">
    <property type="entry name" value="PaaI_thioesterase"/>
    <property type="match status" value="1"/>
</dbReference>
<evidence type="ECO:0000313" key="7">
    <source>
        <dbReference type="Proteomes" id="UP000326207"/>
    </source>
</evidence>
<organism evidence="4 9">
    <name type="scientific">Halosegnis rubeus</name>
    <dbReference type="NCBI Taxonomy" id="2212850"/>
    <lineage>
        <taxon>Archaea</taxon>
        <taxon>Methanobacteriati</taxon>
        <taxon>Methanobacteriota</taxon>
        <taxon>Stenosarchaea group</taxon>
        <taxon>Halobacteria</taxon>
        <taxon>Halobacteriales</taxon>
        <taxon>Natronomonadaceae</taxon>
        <taxon>Halosegnis</taxon>
    </lineage>
</organism>